<feature type="domain" description="Glycosyltransferase 2-like" evidence="4">
    <location>
        <begin position="8"/>
        <end position="96"/>
    </location>
</feature>
<dbReference type="InterPro" id="IPR001173">
    <property type="entry name" value="Glyco_trans_2-like"/>
</dbReference>
<keyword evidence="3" id="KW-0808">Transferase</keyword>
<evidence type="ECO:0000256" key="3">
    <source>
        <dbReference type="ARBA" id="ARBA00022679"/>
    </source>
</evidence>
<dbReference type="InterPro" id="IPR029044">
    <property type="entry name" value="Nucleotide-diphossugar_trans"/>
</dbReference>
<evidence type="ECO:0000256" key="2">
    <source>
        <dbReference type="ARBA" id="ARBA00022676"/>
    </source>
</evidence>
<organism evidence="6">
    <name type="scientific">bioreactor metagenome</name>
    <dbReference type="NCBI Taxonomy" id="1076179"/>
    <lineage>
        <taxon>unclassified sequences</taxon>
        <taxon>metagenomes</taxon>
        <taxon>ecological metagenomes</taxon>
    </lineage>
</organism>
<accession>A0A644YAP8</accession>
<dbReference type="AlphaFoldDB" id="A0A644YAP8"/>
<evidence type="ECO:0000259" key="4">
    <source>
        <dbReference type="Pfam" id="PF00535"/>
    </source>
</evidence>
<evidence type="ECO:0000256" key="1">
    <source>
        <dbReference type="ARBA" id="ARBA00006739"/>
    </source>
</evidence>
<evidence type="ECO:0008006" key="7">
    <source>
        <dbReference type="Google" id="ProtNLM"/>
    </source>
</evidence>
<keyword evidence="2" id="KW-0328">Glycosyltransferase</keyword>
<proteinExistence type="inferred from homology"/>
<feature type="domain" description="Galactosyltransferase C-terminal" evidence="5">
    <location>
        <begin position="143"/>
        <end position="192"/>
    </location>
</feature>
<comment type="similarity">
    <text evidence="1">Belongs to the glycosyltransferase 2 family.</text>
</comment>
<comment type="caution">
    <text evidence="6">The sequence shown here is derived from an EMBL/GenBank/DDBJ whole genome shotgun (WGS) entry which is preliminary data.</text>
</comment>
<dbReference type="Gene3D" id="3.90.550.10">
    <property type="entry name" value="Spore Coat Polysaccharide Biosynthesis Protein SpsA, Chain A"/>
    <property type="match status" value="1"/>
</dbReference>
<dbReference type="PANTHER" id="PTHR43179">
    <property type="entry name" value="RHAMNOSYLTRANSFERASE WBBL"/>
    <property type="match status" value="1"/>
</dbReference>
<sequence length="301" mass="34816">MCLLKNCTILIPTRNRPDVLARSIKKMIDIGMQNEKFIILDDESQDPEVVKKSVSVLPNARVYYNKPRTGQAMGRNKLAEMADTPFLLFLDDDMYPIALGNLPEILHNGNLPDDVGALVLQTVREHDGYREMPANLPSGTEVYSFLGGGVLFRKEAFTAVGGFRNFFCYGFEEPDCALRLWRKGWKLQAECSTVVEHYHRHGQERNMPEYFFLYSRNRIILHALDYPGFYGLPMGILKSIKQFFGYSYKVSTLRGIAAGIMTSFQHRREATKLSINKYREYQKKRQEQNQYFNDLRQKGIR</sequence>
<dbReference type="Pfam" id="PF00535">
    <property type="entry name" value="Glycos_transf_2"/>
    <property type="match status" value="1"/>
</dbReference>
<dbReference type="EMBL" id="VSSQ01004386">
    <property type="protein sequence ID" value="MPM24981.1"/>
    <property type="molecule type" value="Genomic_DNA"/>
</dbReference>
<name>A0A644YAP8_9ZZZZ</name>
<dbReference type="PANTHER" id="PTHR43179:SF12">
    <property type="entry name" value="GALACTOFURANOSYLTRANSFERASE GLFT2"/>
    <property type="match status" value="1"/>
</dbReference>
<protein>
    <recommendedName>
        <fullName evidence="7">Glycosyltransferase 2-like domain-containing protein</fullName>
    </recommendedName>
</protein>
<reference evidence="6" key="1">
    <citation type="submission" date="2019-08" db="EMBL/GenBank/DDBJ databases">
        <authorList>
            <person name="Kucharzyk K."/>
            <person name="Murdoch R.W."/>
            <person name="Higgins S."/>
            <person name="Loffler F."/>
        </authorList>
    </citation>
    <scope>NUCLEOTIDE SEQUENCE</scope>
</reference>
<gene>
    <name evidence="6" type="ORF">SDC9_71470</name>
</gene>
<dbReference type="SUPFAM" id="SSF53448">
    <property type="entry name" value="Nucleotide-diphospho-sugar transferases"/>
    <property type="match status" value="1"/>
</dbReference>
<dbReference type="Pfam" id="PF02709">
    <property type="entry name" value="Glyco_transf_7C"/>
    <property type="match status" value="1"/>
</dbReference>
<dbReference type="InterPro" id="IPR027791">
    <property type="entry name" value="Galactosyl_T_C"/>
</dbReference>
<evidence type="ECO:0000259" key="5">
    <source>
        <dbReference type="Pfam" id="PF02709"/>
    </source>
</evidence>
<dbReference type="GO" id="GO:0016757">
    <property type="term" value="F:glycosyltransferase activity"/>
    <property type="evidence" value="ECO:0007669"/>
    <property type="project" value="UniProtKB-KW"/>
</dbReference>
<dbReference type="CDD" id="cd00761">
    <property type="entry name" value="Glyco_tranf_GTA_type"/>
    <property type="match status" value="1"/>
</dbReference>
<evidence type="ECO:0000313" key="6">
    <source>
        <dbReference type="EMBL" id="MPM24981.1"/>
    </source>
</evidence>